<protein>
    <submittedName>
        <fullName evidence="2">L-ascorbate metabolism protein UlaG (Beta-lactamase superfamily)</fullName>
    </submittedName>
</protein>
<feature type="chain" id="PRO_5030708469" evidence="1">
    <location>
        <begin position="33"/>
        <end position="261"/>
    </location>
</feature>
<dbReference type="EMBL" id="JACIEI010000012">
    <property type="protein sequence ID" value="MBB3995223.1"/>
    <property type="molecule type" value="Genomic_DNA"/>
</dbReference>
<dbReference type="Proteomes" id="UP000530268">
    <property type="component" value="Unassembled WGS sequence"/>
</dbReference>
<dbReference type="InterPro" id="IPR036866">
    <property type="entry name" value="RibonucZ/Hydroxyglut_hydro"/>
</dbReference>
<keyword evidence="1" id="KW-0732">Signal</keyword>
<evidence type="ECO:0000313" key="3">
    <source>
        <dbReference type="Proteomes" id="UP000530268"/>
    </source>
</evidence>
<dbReference type="PANTHER" id="PTHR43546:SF3">
    <property type="entry name" value="UPF0173 METAL-DEPENDENT HYDROLASE MJ1163"/>
    <property type="match status" value="1"/>
</dbReference>
<evidence type="ECO:0000313" key="2">
    <source>
        <dbReference type="EMBL" id="MBB3995223.1"/>
    </source>
</evidence>
<dbReference type="AlphaFoldDB" id="A0A7W6H1X9"/>
<dbReference type="InterPro" id="IPR050114">
    <property type="entry name" value="UPF0173_UPF0282_UlaG_hydrolase"/>
</dbReference>
<dbReference type="Gene3D" id="3.60.15.10">
    <property type="entry name" value="Ribonuclease Z/Hydroxyacylglutathione hydrolase-like"/>
    <property type="match status" value="1"/>
</dbReference>
<proteinExistence type="predicted"/>
<dbReference type="RefSeq" id="WP_184566952.1">
    <property type="nucleotide sequence ID" value="NZ_JACIEI010000012.1"/>
</dbReference>
<evidence type="ECO:0000256" key="1">
    <source>
        <dbReference type="SAM" id="SignalP"/>
    </source>
</evidence>
<dbReference type="Pfam" id="PF13483">
    <property type="entry name" value="Lactamase_B_3"/>
    <property type="match status" value="1"/>
</dbReference>
<reference evidence="2 3" key="1">
    <citation type="submission" date="2020-08" db="EMBL/GenBank/DDBJ databases">
        <title>Genomic Encyclopedia of Type Strains, Phase IV (KMG-IV): sequencing the most valuable type-strain genomes for metagenomic binning, comparative biology and taxonomic classification.</title>
        <authorList>
            <person name="Goeker M."/>
        </authorList>
    </citation>
    <scope>NUCLEOTIDE SEQUENCE [LARGE SCALE GENOMIC DNA]</scope>
    <source>
        <strain evidence="2 3">DSM 102234</strain>
    </source>
</reference>
<comment type="caution">
    <text evidence="2">The sequence shown here is derived from an EMBL/GenBank/DDBJ whole genome shotgun (WGS) entry which is preliminary data.</text>
</comment>
<feature type="signal peptide" evidence="1">
    <location>
        <begin position="1"/>
        <end position="32"/>
    </location>
</feature>
<dbReference type="SUPFAM" id="SSF56281">
    <property type="entry name" value="Metallo-hydrolase/oxidoreductase"/>
    <property type="match status" value="1"/>
</dbReference>
<sequence length="261" mass="28148">MSEFATPSRRRFMLTTAAAVGAVTILPFAARADDHVGDVFETPSGPITITPVAHASFVALTPVGVIYVDPVDGADKYGAFPAPDLVLITHEHGDHYNQETLDGIVVEGTQIIANPAVFAMLPEAMQANASAVENGGAALFNDLSIDAIPAYNTTKDRLKFHPQGRDNGYVLNFEGFRMYISGDTEDTPEMRALVNIDLAFVCMNLPFTMDANAAASAVADFKPTYVYPYHYRGRDNGTQDPAEFAKMVGTGIQVKMGGWYS</sequence>
<dbReference type="PANTHER" id="PTHR43546">
    <property type="entry name" value="UPF0173 METAL-DEPENDENT HYDROLASE MJ1163-RELATED"/>
    <property type="match status" value="1"/>
</dbReference>
<accession>A0A7W6H1X9</accession>
<gene>
    <name evidence="2" type="ORF">GGR95_002875</name>
</gene>
<name>A0A7W6H1X9_9RHOB</name>
<dbReference type="InterPro" id="IPR006311">
    <property type="entry name" value="TAT_signal"/>
</dbReference>
<keyword evidence="3" id="KW-1185">Reference proteome</keyword>
<organism evidence="2 3">
    <name type="scientific">Sulfitobacter undariae</name>
    <dbReference type="NCBI Taxonomy" id="1563671"/>
    <lineage>
        <taxon>Bacteria</taxon>
        <taxon>Pseudomonadati</taxon>
        <taxon>Pseudomonadota</taxon>
        <taxon>Alphaproteobacteria</taxon>
        <taxon>Rhodobacterales</taxon>
        <taxon>Roseobacteraceae</taxon>
        <taxon>Sulfitobacter</taxon>
    </lineage>
</organism>
<dbReference type="PROSITE" id="PS51318">
    <property type="entry name" value="TAT"/>
    <property type="match status" value="1"/>
</dbReference>